<evidence type="ECO:0000259" key="8">
    <source>
        <dbReference type="Pfam" id="PF01385"/>
    </source>
</evidence>
<feature type="domain" description="Cas12f1-like TNB" evidence="9">
    <location>
        <begin position="301"/>
        <end position="368"/>
    </location>
</feature>
<dbReference type="Pfam" id="PF01385">
    <property type="entry name" value="OrfB_IS605"/>
    <property type="match status" value="1"/>
</dbReference>
<dbReference type="NCBIfam" id="NF040570">
    <property type="entry name" value="guided_TnpB"/>
    <property type="match status" value="1"/>
</dbReference>
<comment type="similarity">
    <text evidence="1">In the C-terminal section; belongs to the transposase 35 family.</text>
</comment>
<dbReference type="Proteomes" id="UP001595867">
    <property type="component" value="Unassembled WGS sequence"/>
</dbReference>
<evidence type="ECO:0000256" key="1">
    <source>
        <dbReference type="ARBA" id="ARBA00008761"/>
    </source>
</evidence>
<comment type="caution">
    <text evidence="11">The sequence shown here is derived from an EMBL/GenBank/DDBJ whole genome shotgun (WGS) entry which is preliminary data.</text>
</comment>
<evidence type="ECO:0000256" key="6">
    <source>
        <dbReference type="ARBA" id="ARBA00023125"/>
    </source>
</evidence>
<evidence type="ECO:0000313" key="11">
    <source>
        <dbReference type="EMBL" id="MFC4065089.1"/>
    </source>
</evidence>
<gene>
    <name evidence="11" type="ORF">ACFO0C_09110</name>
</gene>
<evidence type="ECO:0000256" key="2">
    <source>
        <dbReference type="ARBA" id="ARBA00011044"/>
    </source>
</evidence>
<evidence type="ECO:0000256" key="7">
    <source>
        <dbReference type="ARBA" id="ARBA00023172"/>
    </source>
</evidence>
<dbReference type="Pfam" id="PF07282">
    <property type="entry name" value="Cas12f1-like_TNB"/>
    <property type="match status" value="1"/>
</dbReference>
<evidence type="ECO:0000256" key="3">
    <source>
        <dbReference type="ARBA" id="ARBA00022578"/>
    </source>
</evidence>
<keyword evidence="7" id="KW-0233">DNA recombination</keyword>
<keyword evidence="4" id="KW-0479">Metal-binding</keyword>
<evidence type="ECO:0000313" key="12">
    <source>
        <dbReference type="Proteomes" id="UP001595867"/>
    </source>
</evidence>
<evidence type="ECO:0000259" key="10">
    <source>
        <dbReference type="Pfam" id="PF12323"/>
    </source>
</evidence>
<feature type="domain" description="Probable transposase IS891/IS1136/IS1341" evidence="8">
    <location>
        <begin position="183"/>
        <end position="289"/>
    </location>
</feature>
<dbReference type="GO" id="GO:0004519">
    <property type="term" value="F:endonuclease activity"/>
    <property type="evidence" value="ECO:0007669"/>
    <property type="project" value="UniProtKB-KW"/>
</dbReference>
<name>A0ABV8IMA1_9ACTN</name>
<dbReference type="Pfam" id="PF12323">
    <property type="entry name" value="HTH_OrfB_IS605"/>
    <property type="match status" value="1"/>
</dbReference>
<organism evidence="11 12">
    <name type="scientific">Actinoplanes subglobosus</name>
    <dbReference type="NCBI Taxonomy" id="1547892"/>
    <lineage>
        <taxon>Bacteria</taxon>
        <taxon>Bacillati</taxon>
        <taxon>Actinomycetota</taxon>
        <taxon>Actinomycetes</taxon>
        <taxon>Micromonosporales</taxon>
        <taxon>Micromonosporaceae</taxon>
        <taxon>Actinoplanes</taxon>
    </lineage>
</organism>
<evidence type="ECO:0000256" key="4">
    <source>
        <dbReference type="ARBA" id="ARBA00022723"/>
    </source>
</evidence>
<dbReference type="PANTHER" id="PTHR30405">
    <property type="entry name" value="TRANSPOSASE"/>
    <property type="match status" value="1"/>
</dbReference>
<dbReference type="InterPro" id="IPR051399">
    <property type="entry name" value="RNA-guided_DNA_endo/Transpos"/>
</dbReference>
<dbReference type="InterPro" id="IPR010095">
    <property type="entry name" value="Cas12f1-like_TNB"/>
</dbReference>
<dbReference type="PANTHER" id="PTHR30405:SF25">
    <property type="entry name" value="RNA-GUIDED DNA ENDONUCLEASE INSQ-RELATED"/>
    <property type="match status" value="1"/>
</dbReference>
<keyword evidence="6" id="KW-0238">DNA-binding</keyword>
<dbReference type="EMBL" id="JBHSBL010000007">
    <property type="protein sequence ID" value="MFC4065089.1"/>
    <property type="molecule type" value="Genomic_DNA"/>
</dbReference>
<dbReference type="InterPro" id="IPR001959">
    <property type="entry name" value="Transposase"/>
</dbReference>
<comment type="similarity">
    <text evidence="2">In the N-terminal section; belongs to the transposase 2 family.</text>
</comment>
<keyword evidence="12" id="KW-1185">Reference proteome</keyword>
<accession>A0ABV8IMA1</accession>
<sequence>MFYPLWMVEGVERGYRYRFYPTAEQAVLLTRTFGCVRLVYNLGLQARRDAWQQRQETLGYGATSSLLTGWKQAPDFAFLNEVSCVPLQQTLRHLDAAYQNFFAGQARYPRFKSRKHSSRSAEFTGSGFTYRDGELRLAKLMDTPLDVVWSRPLPDGVVPSTVTVSQDRAGRWFVSLRVKRPVPAASGSTAAVGIDAGLNRLLTLSDGEPVDNPRQERRERAALARAQRILARKEKDSCNREKARLRVARVHARVADRRRDMWHQVTTRLVRDNQVLVIEDLAVTNMLRNHTLARAISDASWGTFRTLLEYKAAEYGRTLIAVPRWYPSTRLCSVCGVRAEKMSLSVREWICTGCGTEHDRDVNAARNILAAGLAVTACGADRGPQRGNTSRAGSRR</sequence>
<evidence type="ECO:0000259" key="9">
    <source>
        <dbReference type="Pfam" id="PF07282"/>
    </source>
</evidence>
<keyword evidence="3" id="KW-0815">Transposition</keyword>
<evidence type="ECO:0000256" key="5">
    <source>
        <dbReference type="ARBA" id="ARBA00022833"/>
    </source>
</evidence>
<keyword evidence="11" id="KW-0255">Endonuclease</keyword>
<reference evidence="12" key="1">
    <citation type="journal article" date="2019" name="Int. J. Syst. Evol. Microbiol.">
        <title>The Global Catalogue of Microorganisms (GCM) 10K type strain sequencing project: providing services to taxonomists for standard genome sequencing and annotation.</title>
        <authorList>
            <consortium name="The Broad Institute Genomics Platform"/>
            <consortium name="The Broad Institute Genome Sequencing Center for Infectious Disease"/>
            <person name="Wu L."/>
            <person name="Ma J."/>
        </authorList>
    </citation>
    <scope>NUCLEOTIDE SEQUENCE [LARGE SCALE GENOMIC DNA]</scope>
    <source>
        <strain evidence="12">TBRC 5832</strain>
    </source>
</reference>
<dbReference type="InterPro" id="IPR021027">
    <property type="entry name" value="Transposase_put_HTH"/>
</dbReference>
<proteinExistence type="inferred from homology"/>
<keyword evidence="11" id="KW-0378">Hydrolase</keyword>
<feature type="domain" description="Transposase putative helix-turn-helix" evidence="10">
    <location>
        <begin position="11"/>
        <end position="55"/>
    </location>
</feature>
<protein>
    <submittedName>
        <fullName evidence="11">RNA-guided endonuclease InsQ/TnpB family protein</fullName>
    </submittedName>
</protein>
<dbReference type="NCBIfam" id="TIGR01766">
    <property type="entry name" value="IS200/IS605 family accessory protein TnpB-like domain"/>
    <property type="match status" value="1"/>
</dbReference>
<keyword evidence="11" id="KW-0540">Nuclease</keyword>
<keyword evidence="5" id="KW-0862">Zinc</keyword>